<dbReference type="AlphaFoldDB" id="A0A1I4NE33"/>
<protein>
    <submittedName>
        <fullName evidence="3">Uncharacterized protein</fullName>
    </submittedName>
</protein>
<evidence type="ECO:0000256" key="1">
    <source>
        <dbReference type="SAM" id="Phobius"/>
    </source>
</evidence>
<organism evidence="3 4">
    <name type="scientific">Nitrosomonas nitrosa</name>
    <dbReference type="NCBI Taxonomy" id="52442"/>
    <lineage>
        <taxon>Bacteria</taxon>
        <taxon>Pseudomonadati</taxon>
        <taxon>Pseudomonadota</taxon>
        <taxon>Betaproteobacteria</taxon>
        <taxon>Nitrosomonadales</taxon>
        <taxon>Nitrosomonadaceae</taxon>
        <taxon>Nitrosomonas</taxon>
    </lineage>
</organism>
<dbReference type="EMBL" id="FOUF01000007">
    <property type="protein sequence ID" value="SFM13761.1"/>
    <property type="molecule type" value="Genomic_DNA"/>
</dbReference>
<evidence type="ECO:0000313" key="2">
    <source>
        <dbReference type="EMBL" id="CAE6494401.1"/>
    </source>
</evidence>
<keyword evidence="1" id="KW-0472">Membrane</keyword>
<name>A0A1I4NE33_9PROT</name>
<gene>
    <name evidence="2" type="ORF">NMYAN_130058</name>
    <name evidence="3" type="ORF">SAMN05421880_10783</name>
</gene>
<dbReference type="RefSeq" id="WP_090667188.1">
    <property type="nucleotide sequence ID" value="NZ_CAJNAP010000005.1"/>
</dbReference>
<reference evidence="2" key="2">
    <citation type="submission" date="2021-02" db="EMBL/GenBank/DDBJ databases">
        <authorList>
            <person name="Han P."/>
        </authorList>
    </citation>
    <scope>NUCLEOTIDE SEQUENCE</scope>
    <source>
        <strain evidence="2">Nitrosomonas nitrosa 18-3D</strain>
    </source>
</reference>
<evidence type="ECO:0000313" key="3">
    <source>
        <dbReference type="EMBL" id="SFM13761.1"/>
    </source>
</evidence>
<feature type="transmembrane region" description="Helical" evidence="1">
    <location>
        <begin position="35"/>
        <end position="52"/>
    </location>
</feature>
<accession>A0A1I4NE33</accession>
<dbReference type="Proteomes" id="UP000199561">
    <property type="component" value="Unassembled WGS sequence"/>
</dbReference>
<sequence length="116" mass="13452">MNDDHRKIVISRIIDYKQAGIPPNESIPPSPFQRWLFYLLLIPVAILMLVLGAFFFSIFLALFVIAAIGVGIRLWWLRRKLQKAAGQFQEETHPHHNVDIEDAEIIETKTNKSERK</sequence>
<keyword evidence="1" id="KW-0812">Transmembrane</keyword>
<feature type="transmembrane region" description="Helical" evidence="1">
    <location>
        <begin position="58"/>
        <end position="76"/>
    </location>
</feature>
<dbReference type="Proteomes" id="UP000601736">
    <property type="component" value="Unassembled WGS sequence"/>
</dbReference>
<keyword evidence="1" id="KW-1133">Transmembrane helix</keyword>
<dbReference type="EMBL" id="CAJNAP010000005">
    <property type="protein sequence ID" value="CAE6494401.1"/>
    <property type="molecule type" value="Genomic_DNA"/>
</dbReference>
<proteinExistence type="predicted"/>
<keyword evidence="4" id="KW-1185">Reference proteome</keyword>
<reference evidence="3 4" key="1">
    <citation type="submission" date="2016-10" db="EMBL/GenBank/DDBJ databases">
        <authorList>
            <person name="de Groot N.N."/>
        </authorList>
    </citation>
    <scope>NUCLEOTIDE SEQUENCE [LARGE SCALE GENOMIC DNA]</scope>
    <source>
        <strain evidence="3 4">Nm146</strain>
    </source>
</reference>
<evidence type="ECO:0000313" key="4">
    <source>
        <dbReference type="Proteomes" id="UP000199561"/>
    </source>
</evidence>
<dbReference type="STRING" id="52442.SAMN05421880_10783"/>